<dbReference type="InterPro" id="IPR008928">
    <property type="entry name" value="6-hairpin_glycosidase_sf"/>
</dbReference>
<protein>
    <submittedName>
        <fullName evidence="1">Uncharacterized protein</fullName>
    </submittedName>
</protein>
<dbReference type="SUPFAM" id="SSF48208">
    <property type="entry name" value="Six-hairpin glycosidases"/>
    <property type="match status" value="1"/>
</dbReference>
<dbReference type="EMBL" id="VCIW01000005">
    <property type="protein sequence ID" value="TLS52348.1"/>
    <property type="molecule type" value="Genomic_DNA"/>
</dbReference>
<evidence type="ECO:0000313" key="2">
    <source>
        <dbReference type="Proteomes" id="UP000309676"/>
    </source>
</evidence>
<dbReference type="OrthoDB" id="2480707at2"/>
<dbReference type="GO" id="GO:0005975">
    <property type="term" value="P:carbohydrate metabolic process"/>
    <property type="evidence" value="ECO:0007669"/>
    <property type="project" value="InterPro"/>
</dbReference>
<accession>A0A5R9GG38</accession>
<dbReference type="Proteomes" id="UP000309676">
    <property type="component" value="Unassembled WGS sequence"/>
</dbReference>
<evidence type="ECO:0000313" key="1">
    <source>
        <dbReference type="EMBL" id="TLS52348.1"/>
    </source>
</evidence>
<gene>
    <name evidence="1" type="ORF">FE782_10260</name>
</gene>
<dbReference type="RefSeq" id="WP_138194004.1">
    <property type="nucleotide sequence ID" value="NZ_VCIW01000005.1"/>
</dbReference>
<sequence>MPKYKHASYANETIRLDNGRIRVDVHKRLTGWGWAEIHAGDGAYIGVLDHLGEVMLRDQEMPMRLEATDVLRSSGDFGERLTFAVSSLVVQQKLKGTSFEQWIHYPFAEPVMEGEVTLTVPADEAALLLSFRLRSRSNLFARYVRGPWVKVGEGDFGTAKTDAIFPGVEWLQGDEWSSGTDWFKDPWAQRFAPHPNKVAIPLMAISRGGVFASLSWDPRQDATRWFNDRAHRPQPVFAAPNFIDRMNNQLMGVMVPDAQGEGAENRVYADPPLELHKDQEIRFDAAIRIGAGDSLDAVVDWVKRYGLPAPPTPRWPLERALERIATAYDTRYWHEGKGFGFAQHPGAEGPHEPGFAERYLRLFPDGAAAAGLREKLAWCRAQPGYVKPQLRFGAVSRIRDMSPERLAAYGEELLSYQREDGAFPFDPDGRHYMKDDFVVAREYLEPMGHAGDTALDICIVPAAELIALWEATGEAKYRDAATLTLEFCVPMKRPEGGDFWETPLRSPNLLAAGHAALAYTYAYRAFGEPRYREKAVYWLRALLPFTHLWHPDRLPMMYNTKPCFCSSDWYFANWVRDHVQWEALVTFAAASEMGFDWGALDPEIDWHRYQEGITIAALRWMVDHRDNAWQPHNLPWTLELYRQGALDDCYADTHNAVTGNYGGMVIPPDPIAINLLAVLERKKTAGVRCWT</sequence>
<name>A0A5R9GG38_9BACL</name>
<organism evidence="1 2">
    <name type="scientific">Paenibacillus antri</name>
    <dbReference type="NCBI Taxonomy" id="2582848"/>
    <lineage>
        <taxon>Bacteria</taxon>
        <taxon>Bacillati</taxon>
        <taxon>Bacillota</taxon>
        <taxon>Bacilli</taxon>
        <taxon>Bacillales</taxon>
        <taxon>Paenibacillaceae</taxon>
        <taxon>Paenibacillus</taxon>
    </lineage>
</organism>
<keyword evidence="2" id="KW-1185">Reference proteome</keyword>
<reference evidence="1 2" key="1">
    <citation type="submission" date="2019-05" db="EMBL/GenBank/DDBJ databases">
        <authorList>
            <person name="Narsing Rao M.P."/>
            <person name="Li W.J."/>
        </authorList>
    </citation>
    <scope>NUCLEOTIDE SEQUENCE [LARGE SCALE GENOMIC DNA]</scope>
    <source>
        <strain evidence="1 2">SYSU_K30003</strain>
    </source>
</reference>
<dbReference type="AlphaFoldDB" id="A0A5R9GG38"/>
<comment type="caution">
    <text evidence="1">The sequence shown here is derived from an EMBL/GenBank/DDBJ whole genome shotgun (WGS) entry which is preliminary data.</text>
</comment>
<proteinExistence type="predicted"/>